<keyword evidence="3" id="KW-0028">Amino-acid biosynthesis</keyword>
<dbReference type="SUPFAM" id="SSF53686">
    <property type="entry name" value="Tryptophan synthase beta subunit-like PLP-dependent enzymes"/>
    <property type="match status" value="1"/>
</dbReference>
<name>A0A0M0JAS7_9EUKA</name>
<comment type="cofactor">
    <cofactor evidence="1">
        <name>pyridoxal 5'-phosphate</name>
        <dbReference type="ChEBI" id="CHEBI:597326"/>
    </cofactor>
</comment>
<organism evidence="9 10">
    <name type="scientific">Chrysochromulina tobinii</name>
    <dbReference type="NCBI Taxonomy" id="1460289"/>
    <lineage>
        <taxon>Eukaryota</taxon>
        <taxon>Haptista</taxon>
        <taxon>Haptophyta</taxon>
        <taxon>Prymnesiophyceae</taxon>
        <taxon>Prymnesiales</taxon>
        <taxon>Chrysochromulinaceae</taxon>
        <taxon>Chrysochromulina</taxon>
    </lineage>
</organism>
<evidence type="ECO:0000256" key="3">
    <source>
        <dbReference type="ARBA" id="ARBA00022605"/>
    </source>
</evidence>
<dbReference type="InterPro" id="IPR015421">
    <property type="entry name" value="PyrdxlP-dep_Trfase_major"/>
</dbReference>
<evidence type="ECO:0000256" key="4">
    <source>
        <dbReference type="ARBA" id="ARBA00022679"/>
    </source>
</evidence>
<gene>
    <name evidence="9" type="ORF">Ctob_003721</name>
</gene>
<evidence type="ECO:0000313" key="9">
    <source>
        <dbReference type="EMBL" id="KOO23676.1"/>
    </source>
</evidence>
<evidence type="ECO:0000256" key="5">
    <source>
        <dbReference type="ARBA" id="ARBA00022898"/>
    </source>
</evidence>
<proteinExistence type="inferred from homology"/>
<dbReference type="FunFam" id="3.40.50.1100:FF:000016">
    <property type="entry name" value="Cysteine synthase A"/>
    <property type="match status" value="1"/>
</dbReference>
<evidence type="ECO:0000256" key="7">
    <source>
        <dbReference type="SAM" id="MobiDB-lite"/>
    </source>
</evidence>
<dbReference type="Gene3D" id="3.40.640.10">
    <property type="entry name" value="Type I PLP-dependent aspartate aminotransferase-like (Major domain)"/>
    <property type="match status" value="1"/>
</dbReference>
<sequence>MAKCEHQHPGGSVKDRAAHALIQAAIESGELQPGGTIVQATGGNTGISLAMIAKAKGYRCHLTIPENISNDKKELLRILGATVTECPCVPFADPRSYCSRAHAIAKATKGAVLPDQFEHVANAKAHYTTTGPELWRQCGQALDGFVCAAGTGGTIAGVSRFLKSAHSACATFLIDPTGSGHKCFVETGQFASSGSCFIDGIGISRRTANFGTAVVDGAFRGDDREAIEMAYYLLRNEGLFVGPSAALNVVGAVKLARKLGPGSRVATVLCDGGERYRATTFNAEWLASKGLTPKCQGDDLSFVKEDPRHTFELSHEMWSRVISDLVRNLPREWRGTTFNNSNLLGREGFACRLHDLLTRRAFSGEPLVSEDLVDLGQAEDYLRVASNVTTTLEAIHARQSGLGVSRVFSFPSALRMPIAAVVLATDRAAAVRVYIGDGPPPFTPEQERMLAHVGCALIISRGGPPATRQRERLAQEDDDKSVVLCVPSALPDRGIYNLRRAPPSAVDGIVGDGMLLILDENRIRPSDILVVRKRLCTPMTTPVAIQRLEQLASGRVRVAADADAPPPQSELDAFNAHLQELSGTSVDADTPPVCYTAGLSALSALWIALIAGGGADVVMSSTAYGGSSQVTDILAARAPSKLRKHTFEVSGCSQIVDTVRGALNGLLQRASHHDGGSTGSTTVLPRSSRDRDPHEILNGSTTVLFVEAPTNPDMKVPDLPTLATMLAQHAAATGARPLLLVDTTLAPMSRVMAKARSAAPDLPVMVLLSMSKSVSRGLTTAGALVANHAPDAAALLSRARDVGEMLETMATDDQIRRLVDNHVGTEERCAKAYRVAMAVGAHLRATVREHCGATMGLSTVSAEAASNGYASTTISFNLPPPKGTSEQQAAALAQRFVDELCLDKARFKPCVSFGQDNGLVYCTVPATSTQGAIKAEDKAKQEVGGVQLVRLSFPPSLDEEAACQTVTRAVRACYPTAA</sequence>
<keyword evidence="5" id="KW-0663">Pyridoxal phosphate</keyword>
<dbReference type="GO" id="GO:0030170">
    <property type="term" value="F:pyridoxal phosphate binding"/>
    <property type="evidence" value="ECO:0007669"/>
    <property type="project" value="InterPro"/>
</dbReference>
<protein>
    <submittedName>
        <fullName evidence="9">Cysteine synthase</fullName>
    </submittedName>
</protein>
<keyword evidence="6" id="KW-0198">Cysteine biosynthesis</keyword>
<comment type="caution">
    <text evidence="9">The sequence shown here is derived from an EMBL/GenBank/DDBJ whole genome shotgun (WGS) entry which is preliminary data.</text>
</comment>
<dbReference type="OrthoDB" id="3512640at2759"/>
<dbReference type="CDD" id="cd01561">
    <property type="entry name" value="CBS_like"/>
    <property type="match status" value="1"/>
</dbReference>
<dbReference type="Proteomes" id="UP000037460">
    <property type="component" value="Unassembled WGS sequence"/>
</dbReference>
<dbReference type="InterPro" id="IPR036052">
    <property type="entry name" value="TrpB-like_PALP_sf"/>
</dbReference>
<dbReference type="InterPro" id="IPR001216">
    <property type="entry name" value="P-phosphate_BS"/>
</dbReference>
<keyword evidence="4" id="KW-0808">Transferase</keyword>
<reference evidence="10" key="1">
    <citation type="journal article" date="2015" name="PLoS Genet.">
        <title>Genome Sequence and Transcriptome Analyses of Chrysochromulina tobin: Metabolic Tools for Enhanced Algal Fitness in the Prominent Order Prymnesiales (Haptophyceae).</title>
        <authorList>
            <person name="Hovde B.T."/>
            <person name="Deodato C.R."/>
            <person name="Hunsperger H.M."/>
            <person name="Ryken S.A."/>
            <person name="Yost W."/>
            <person name="Jha R.K."/>
            <person name="Patterson J."/>
            <person name="Monnat R.J. Jr."/>
            <person name="Barlow S.B."/>
            <person name="Starkenburg S.R."/>
            <person name="Cattolico R.A."/>
        </authorList>
    </citation>
    <scope>NUCLEOTIDE SEQUENCE</scope>
    <source>
        <strain evidence="10">CCMP291</strain>
    </source>
</reference>
<dbReference type="GO" id="GO:0019346">
    <property type="term" value="P:transsulfuration"/>
    <property type="evidence" value="ECO:0007669"/>
    <property type="project" value="InterPro"/>
</dbReference>
<keyword evidence="10" id="KW-1185">Reference proteome</keyword>
<evidence type="ECO:0000256" key="1">
    <source>
        <dbReference type="ARBA" id="ARBA00001933"/>
    </source>
</evidence>
<dbReference type="Pfam" id="PF00291">
    <property type="entry name" value="PALP"/>
    <property type="match status" value="1"/>
</dbReference>
<dbReference type="InterPro" id="IPR000277">
    <property type="entry name" value="Cys/Met-Metab_PyrdxlP-dep_enz"/>
</dbReference>
<dbReference type="Pfam" id="PF01053">
    <property type="entry name" value="Cys_Met_Meta_PP"/>
    <property type="match status" value="1"/>
</dbReference>
<feature type="domain" description="Tryptophan synthase beta chain-like PALP" evidence="8">
    <location>
        <begin position="2"/>
        <end position="271"/>
    </location>
</feature>
<feature type="region of interest" description="Disordered" evidence="7">
    <location>
        <begin position="669"/>
        <end position="695"/>
    </location>
</feature>
<dbReference type="InterPro" id="IPR050214">
    <property type="entry name" value="Cys_Synth/Cystath_Beta-Synth"/>
</dbReference>
<evidence type="ECO:0000256" key="2">
    <source>
        <dbReference type="ARBA" id="ARBA00007103"/>
    </source>
</evidence>
<accession>A0A0M0JAS7</accession>
<dbReference type="PROSITE" id="PS00901">
    <property type="entry name" value="CYS_SYNTHASE"/>
    <property type="match status" value="1"/>
</dbReference>
<comment type="similarity">
    <text evidence="2">Belongs to the cysteine synthase/cystathionine beta-synthase family.</text>
</comment>
<dbReference type="Gene3D" id="3.40.50.1100">
    <property type="match status" value="2"/>
</dbReference>
<dbReference type="GO" id="GO:0016740">
    <property type="term" value="F:transferase activity"/>
    <property type="evidence" value="ECO:0007669"/>
    <property type="project" value="UniProtKB-KW"/>
</dbReference>
<dbReference type="InterPro" id="IPR001926">
    <property type="entry name" value="TrpB-like_PALP"/>
</dbReference>
<dbReference type="EMBL" id="JWZX01003168">
    <property type="protein sequence ID" value="KOO23676.1"/>
    <property type="molecule type" value="Genomic_DNA"/>
</dbReference>
<evidence type="ECO:0000256" key="6">
    <source>
        <dbReference type="ARBA" id="ARBA00023192"/>
    </source>
</evidence>
<evidence type="ECO:0000259" key="8">
    <source>
        <dbReference type="Pfam" id="PF00291"/>
    </source>
</evidence>
<dbReference type="PANTHER" id="PTHR10314">
    <property type="entry name" value="CYSTATHIONINE BETA-SYNTHASE"/>
    <property type="match status" value="1"/>
</dbReference>
<dbReference type="GO" id="GO:0006535">
    <property type="term" value="P:cysteine biosynthetic process from serine"/>
    <property type="evidence" value="ECO:0007669"/>
    <property type="project" value="InterPro"/>
</dbReference>
<evidence type="ECO:0000313" key="10">
    <source>
        <dbReference type="Proteomes" id="UP000037460"/>
    </source>
</evidence>
<dbReference type="SUPFAM" id="SSF53383">
    <property type="entry name" value="PLP-dependent transferases"/>
    <property type="match status" value="1"/>
</dbReference>
<dbReference type="AlphaFoldDB" id="A0A0M0JAS7"/>
<dbReference type="InterPro" id="IPR015424">
    <property type="entry name" value="PyrdxlP-dep_Trfase"/>
</dbReference>